<dbReference type="InterPro" id="IPR040079">
    <property type="entry name" value="Glutathione_S-Trfase"/>
</dbReference>
<proteinExistence type="inferred from homology"/>
<dbReference type="PROSITE" id="PS50405">
    <property type="entry name" value="GST_CTER"/>
    <property type="match status" value="1"/>
</dbReference>
<evidence type="ECO:0000256" key="5">
    <source>
        <dbReference type="SAM" id="Phobius"/>
    </source>
</evidence>
<dbReference type="InterPro" id="IPR045073">
    <property type="entry name" value="Omega/Tau-like"/>
</dbReference>
<dbReference type="AlphaFoldDB" id="A0ABC8WUX4"/>
<evidence type="ECO:0000256" key="1">
    <source>
        <dbReference type="ARBA" id="ARBA00012452"/>
    </source>
</evidence>
<gene>
    <name evidence="8" type="ORF">URODEC1_LOCUS17386</name>
</gene>
<evidence type="ECO:0000313" key="9">
    <source>
        <dbReference type="Proteomes" id="UP001497457"/>
    </source>
</evidence>
<dbReference type="Pfam" id="PF02798">
    <property type="entry name" value="GST_N"/>
    <property type="match status" value="1"/>
</dbReference>
<dbReference type="InterPro" id="IPR036249">
    <property type="entry name" value="Thioredoxin-like_sf"/>
</dbReference>
<dbReference type="Proteomes" id="UP001497457">
    <property type="component" value="Chromosome 13rd"/>
</dbReference>
<keyword evidence="5" id="KW-0472">Membrane</keyword>
<dbReference type="PANTHER" id="PTHR11260:SF529">
    <property type="entry name" value="GLUTATHIONE S-TRANSFERASE"/>
    <property type="match status" value="1"/>
</dbReference>
<keyword evidence="5" id="KW-1133">Transmembrane helix</keyword>
<dbReference type="SFLD" id="SFLDS00019">
    <property type="entry name" value="Glutathione_Transferase_(cytos"/>
    <property type="match status" value="1"/>
</dbReference>
<dbReference type="EMBL" id="OZ075123">
    <property type="protein sequence ID" value="CAL4915226.1"/>
    <property type="molecule type" value="Genomic_DNA"/>
</dbReference>
<evidence type="ECO:0000313" key="8">
    <source>
        <dbReference type="EMBL" id="CAL4915226.1"/>
    </source>
</evidence>
<dbReference type="Gene3D" id="3.40.30.10">
    <property type="entry name" value="Glutaredoxin"/>
    <property type="match status" value="1"/>
</dbReference>
<comment type="similarity">
    <text evidence="3">Belongs to the GST superfamily. Tau family.</text>
</comment>
<dbReference type="InterPro" id="IPR045074">
    <property type="entry name" value="GST_C_Tau"/>
</dbReference>
<dbReference type="Gene3D" id="1.20.1050.10">
    <property type="match status" value="1"/>
</dbReference>
<feature type="domain" description="GST N-terminal" evidence="6">
    <location>
        <begin position="40"/>
        <end position="119"/>
    </location>
</feature>
<dbReference type="PANTHER" id="PTHR11260">
    <property type="entry name" value="GLUTATHIONE S-TRANSFERASE, GST, SUPERFAMILY, GST DOMAIN CONTAINING"/>
    <property type="match status" value="1"/>
</dbReference>
<keyword evidence="2" id="KW-0808">Transferase</keyword>
<dbReference type="CDD" id="cd03185">
    <property type="entry name" value="GST_C_Tau"/>
    <property type="match status" value="1"/>
</dbReference>
<evidence type="ECO:0000259" key="7">
    <source>
        <dbReference type="PROSITE" id="PS50405"/>
    </source>
</evidence>
<evidence type="ECO:0000259" key="6">
    <source>
        <dbReference type="PROSITE" id="PS50404"/>
    </source>
</evidence>
<dbReference type="InterPro" id="IPR004045">
    <property type="entry name" value="Glutathione_S-Trfase_N"/>
</dbReference>
<evidence type="ECO:0000256" key="3">
    <source>
        <dbReference type="ARBA" id="ARBA00025743"/>
    </source>
</evidence>
<reference evidence="9" key="1">
    <citation type="submission" date="2024-06" db="EMBL/GenBank/DDBJ databases">
        <authorList>
            <person name="Ryan C."/>
        </authorList>
    </citation>
    <scope>NUCLEOTIDE SEQUENCE [LARGE SCALE GENOMIC DNA]</scope>
</reference>
<dbReference type="CDD" id="cd03058">
    <property type="entry name" value="GST_N_Tau"/>
    <property type="match status" value="1"/>
</dbReference>
<feature type="transmembrane region" description="Helical" evidence="5">
    <location>
        <begin position="6"/>
        <end position="23"/>
    </location>
</feature>
<dbReference type="EC" id="2.5.1.18" evidence="1"/>
<comment type="catalytic activity">
    <reaction evidence="4">
        <text>RX + glutathione = an S-substituted glutathione + a halide anion + H(+)</text>
        <dbReference type="Rhea" id="RHEA:16437"/>
        <dbReference type="ChEBI" id="CHEBI:15378"/>
        <dbReference type="ChEBI" id="CHEBI:16042"/>
        <dbReference type="ChEBI" id="CHEBI:17792"/>
        <dbReference type="ChEBI" id="CHEBI:57925"/>
        <dbReference type="ChEBI" id="CHEBI:90779"/>
        <dbReference type="EC" id="2.5.1.18"/>
    </reaction>
</comment>
<accession>A0ABC8WUX4</accession>
<dbReference type="FunFam" id="1.20.1050.10:FF:000023">
    <property type="entry name" value="Probable glutathione S-transferase GSTU6"/>
    <property type="match status" value="1"/>
</dbReference>
<dbReference type="SFLD" id="SFLDG01152">
    <property type="entry name" value="Main.3:_Omega-_and_Tau-like"/>
    <property type="match status" value="1"/>
</dbReference>
<protein>
    <recommendedName>
        <fullName evidence="1">glutathione transferase</fullName>
        <ecNumber evidence="1">2.5.1.18</ecNumber>
    </recommendedName>
</protein>
<dbReference type="SFLD" id="SFLDG00358">
    <property type="entry name" value="Main_(cytGST)"/>
    <property type="match status" value="1"/>
</dbReference>
<dbReference type="PROSITE" id="PS50404">
    <property type="entry name" value="GST_NTER"/>
    <property type="match status" value="1"/>
</dbReference>
<dbReference type="SUPFAM" id="SSF47616">
    <property type="entry name" value="GST C-terminal domain-like"/>
    <property type="match status" value="1"/>
</dbReference>
<dbReference type="InterPro" id="IPR036282">
    <property type="entry name" value="Glutathione-S-Trfase_C_sf"/>
</dbReference>
<sequence>MATQAVSSLIHMYIIGLLLITPFKRRTKHKLVATMASGGDELKLLGMWASPFALRARLALSFKGLRHEYIEEDLSNKSDLLLSSNPVHKKVPVLIHNGKPVCESQIIVQYVDEVYRDTGLSFLPADPYERARARFWAAFIDDKLLASWVQASRGKTMEEKMELLKPTFVAVETLEEAFRECSKGKPFFGGDNVGYLDVMLGGLVAWVHASETRHGLKIFDSSRSPLLNAWVDRFSKLDETKAVLPDIQRLVEYAKMREAQAAAAN</sequence>
<organism evidence="8 9">
    <name type="scientific">Urochloa decumbens</name>
    <dbReference type="NCBI Taxonomy" id="240449"/>
    <lineage>
        <taxon>Eukaryota</taxon>
        <taxon>Viridiplantae</taxon>
        <taxon>Streptophyta</taxon>
        <taxon>Embryophyta</taxon>
        <taxon>Tracheophyta</taxon>
        <taxon>Spermatophyta</taxon>
        <taxon>Magnoliopsida</taxon>
        <taxon>Liliopsida</taxon>
        <taxon>Poales</taxon>
        <taxon>Poaceae</taxon>
        <taxon>PACMAD clade</taxon>
        <taxon>Panicoideae</taxon>
        <taxon>Panicodae</taxon>
        <taxon>Paniceae</taxon>
        <taxon>Melinidinae</taxon>
        <taxon>Urochloa</taxon>
    </lineage>
</organism>
<dbReference type="GO" id="GO:0004364">
    <property type="term" value="F:glutathione transferase activity"/>
    <property type="evidence" value="ECO:0007669"/>
    <property type="project" value="UniProtKB-EC"/>
</dbReference>
<dbReference type="FunFam" id="3.40.30.10:FF:000044">
    <property type="entry name" value="Glutathione S-transferase GSTU6"/>
    <property type="match status" value="1"/>
</dbReference>
<dbReference type="SUPFAM" id="SSF52833">
    <property type="entry name" value="Thioredoxin-like"/>
    <property type="match status" value="1"/>
</dbReference>
<feature type="domain" description="GST C-terminal" evidence="7">
    <location>
        <begin position="126"/>
        <end position="263"/>
    </location>
</feature>
<dbReference type="InterPro" id="IPR010987">
    <property type="entry name" value="Glutathione-S-Trfase_C-like"/>
</dbReference>
<keyword evidence="5" id="KW-0812">Transmembrane</keyword>
<dbReference type="Pfam" id="PF13410">
    <property type="entry name" value="GST_C_2"/>
    <property type="match status" value="1"/>
</dbReference>
<reference evidence="8 9" key="2">
    <citation type="submission" date="2024-10" db="EMBL/GenBank/DDBJ databases">
        <authorList>
            <person name="Ryan C."/>
        </authorList>
    </citation>
    <scope>NUCLEOTIDE SEQUENCE [LARGE SCALE GENOMIC DNA]</scope>
</reference>
<keyword evidence="9" id="KW-1185">Reference proteome</keyword>
<evidence type="ECO:0000256" key="4">
    <source>
        <dbReference type="ARBA" id="ARBA00047960"/>
    </source>
</evidence>
<name>A0ABC8WUX4_9POAL</name>
<evidence type="ECO:0000256" key="2">
    <source>
        <dbReference type="ARBA" id="ARBA00022679"/>
    </source>
</evidence>